<feature type="domain" description="PRELI/MSF1" evidence="1">
    <location>
        <begin position="1"/>
        <end position="171"/>
    </location>
</feature>
<dbReference type="Proteomes" id="UP000594262">
    <property type="component" value="Unplaced"/>
</dbReference>
<dbReference type="GO" id="GO:0005758">
    <property type="term" value="C:mitochondrial intermembrane space"/>
    <property type="evidence" value="ECO:0007669"/>
    <property type="project" value="InterPro"/>
</dbReference>
<evidence type="ECO:0000259" key="1">
    <source>
        <dbReference type="PROSITE" id="PS50904"/>
    </source>
</evidence>
<dbReference type="Pfam" id="PF04707">
    <property type="entry name" value="PRELI"/>
    <property type="match status" value="1"/>
</dbReference>
<accession>A0A7M5VC90</accession>
<dbReference type="RefSeq" id="XP_066918020.1">
    <property type="nucleotide sequence ID" value="XM_067061919.1"/>
</dbReference>
<dbReference type="GeneID" id="136805331"/>
<dbReference type="AlphaFoldDB" id="A0A7M5VC90"/>
<proteinExistence type="predicted"/>
<dbReference type="EnsemblMetazoa" id="CLYHEMT011519.1">
    <property type="protein sequence ID" value="CLYHEMP011519.1"/>
    <property type="gene ID" value="CLYHEMG011519"/>
</dbReference>
<dbReference type="PANTHER" id="PTHR11158">
    <property type="entry name" value="MSF1/PX19 RELATED"/>
    <property type="match status" value="1"/>
</dbReference>
<evidence type="ECO:0000313" key="2">
    <source>
        <dbReference type="EnsemblMetazoa" id="CLYHEMP011519.1"/>
    </source>
</evidence>
<organism evidence="2 3">
    <name type="scientific">Clytia hemisphaerica</name>
    <dbReference type="NCBI Taxonomy" id="252671"/>
    <lineage>
        <taxon>Eukaryota</taxon>
        <taxon>Metazoa</taxon>
        <taxon>Cnidaria</taxon>
        <taxon>Hydrozoa</taxon>
        <taxon>Hydroidolina</taxon>
        <taxon>Leptothecata</taxon>
        <taxon>Obeliida</taxon>
        <taxon>Clytiidae</taxon>
        <taxon>Clytia</taxon>
    </lineage>
</organism>
<dbReference type="InterPro" id="IPR037365">
    <property type="entry name" value="Slowmo/Ups"/>
</dbReference>
<dbReference type="PROSITE" id="PS50904">
    <property type="entry name" value="PRELI_MSF1"/>
    <property type="match status" value="1"/>
</dbReference>
<evidence type="ECO:0000313" key="3">
    <source>
        <dbReference type="Proteomes" id="UP000594262"/>
    </source>
</evidence>
<name>A0A7M5VC90_9CNID</name>
<sequence length="280" mass="31652">MKLWTKEHIFSHPWKNVTEAAWKKYPNEHNTNVTAIDVLDRKVSEDGKLSTTRIFGSHWNFPALLATVLGLPEMCYAVEHSEVDLKEQKMTLKMVNYTFLGILAVEETLVYQKDKENPNTTCLTQDAKISVQGISFSGYFEDLVVSNYDVNSVKGRTAIEQVVNKIKIENILDTVKEELCELKLDVDSATTKLDNEFHVTEKLQALTKDLDNATDLINTELSKFSSYLSEEFHQLVERLSTELDQITVRVGHIDTNAGVVESQRKINLTDAVKNAGIGVK</sequence>
<reference evidence="2" key="1">
    <citation type="submission" date="2021-01" db="UniProtKB">
        <authorList>
            <consortium name="EnsemblMetazoa"/>
        </authorList>
    </citation>
    <scope>IDENTIFICATION</scope>
</reference>
<protein>
    <recommendedName>
        <fullName evidence="1">PRELI/MSF1 domain-containing protein</fullName>
    </recommendedName>
</protein>
<dbReference type="InterPro" id="IPR006797">
    <property type="entry name" value="PRELI/MSF1_dom"/>
</dbReference>
<dbReference type="OrthoDB" id="407630at2759"/>
<keyword evidence="3" id="KW-1185">Reference proteome</keyword>